<protein>
    <submittedName>
        <fullName evidence="2">Uncharacterized protein</fullName>
    </submittedName>
</protein>
<reference evidence="3" key="1">
    <citation type="submission" date="2016-10" db="EMBL/GenBank/DDBJ databases">
        <authorList>
            <person name="Varghese N."/>
            <person name="Submissions S."/>
        </authorList>
    </citation>
    <scope>NUCLEOTIDE SEQUENCE [LARGE SCALE GENOMIC DNA]</scope>
    <source>
        <strain evidence="3">CGMCC 4.5579</strain>
    </source>
</reference>
<gene>
    <name evidence="2" type="ORF">SAMN05421810_107172</name>
</gene>
<keyword evidence="3" id="KW-1185">Reference proteome</keyword>
<dbReference type="Proteomes" id="UP000198727">
    <property type="component" value="Unassembled WGS sequence"/>
</dbReference>
<name>A0A1I5YHX5_9PSEU</name>
<organism evidence="2 3">
    <name type="scientific">Amycolatopsis arida</name>
    <dbReference type="NCBI Taxonomy" id="587909"/>
    <lineage>
        <taxon>Bacteria</taxon>
        <taxon>Bacillati</taxon>
        <taxon>Actinomycetota</taxon>
        <taxon>Actinomycetes</taxon>
        <taxon>Pseudonocardiales</taxon>
        <taxon>Pseudonocardiaceae</taxon>
        <taxon>Amycolatopsis</taxon>
    </lineage>
</organism>
<feature type="region of interest" description="Disordered" evidence="1">
    <location>
        <begin position="31"/>
        <end position="64"/>
    </location>
</feature>
<accession>A0A1I5YHX5</accession>
<dbReference type="RefSeq" id="WP_092532638.1">
    <property type="nucleotide sequence ID" value="NZ_FOWW01000007.1"/>
</dbReference>
<evidence type="ECO:0000313" key="3">
    <source>
        <dbReference type="Proteomes" id="UP000198727"/>
    </source>
</evidence>
<proteinExistence type="predicted"/>
<evidence type="ECO:0000313" key="2">
    <source>
        <dbReference type="EMBL" id="SFQ43766.1"/>
    </source>
</evidence>
<dbReference type="AlphaFoldDB" id="A0A1I5YHX5"/>
<sequence>MSITTRLLAYLLALVAVFGVTWAVGAAVGPLGRTTGTVSPAPEAPMETVHDEHGDGHGTGRSEG</sequence>
<evidence type="ECO:0000256" key="1">
    <source>
        <dbReference type="SAM" id="MobiDB-lite"/>
    </source>
</evidence>
<feature type="compositionally biased region" description="Basic and acidic residues" evidence="1">
    <location>
        <begin position="48"/>
        <end position="64"/>
    </location>
</feature>
<dbReference type="EMBL" id="FOWW01000007">
    <property type="protein sequence ID" value="SFQ43766.1"/>
    <property type="molecule type" value="Genomic_DNA"/>
</dbReference>
<dbReference type="STRING" id="587909.SAMN05421810_107172"/>